<evidence type="ECO:0000256" key="1">
    <source>
        <dbReference type="ARBA" id="ARBA00022729"/>
    </source>
</evidence>
<evidence type="ECO:0000256" key="3">
    <source>
        <dbReference type="ARBA" id="ARBA00022801"/>
    </source>
</evidence>
<dbReference type="Proteomes" id="UP001500456">
    <property type="component" value="Unassembled WGS sequence"/>
</dbReference>
<dbReference type="SUPFAM" id="SSF69318">
    <property type="entry name" value="Integrin alpha N-terminal domain"/>
    <property type="match status" value="1"/>
</dbReference>
<name>A0ABP7STY0_9ACTN</name>
<dbReference type="RefSeq" id="WP_345568839.1">
    <property type="nucleotide sequence ID" value="NZ_BAAAZX010000024.1"/>
</dbReference>
<dbReference type="PANTHER" id="PTHR23221">
    <property type="entry name" value="GLYCOSYLPHOSPHATIDYLINOSITOL PHOSPHOLIPASE D"/>
    <property type="match status" value="1"/>
</dbReference>
<keyword evidence="1 5" id="KW-0732">Signal</keyword>
<dbReference type="Gene3D" id="2.130.10.130">
    <property type="entry name" value="Integrin alpha, N-terminal"/>
    <property type="match status" value="4"/>
</dbReference>
<dbReference type="InterPro" id="IPR000413">
    <property type="entry name" value="Integrin_alpha"/>
</dbReference>
<dbReference type="InterPro" id="IPR006311">
    <property type="entry name" value="TAT_signal"/>
</dbReference>
<keyword evidence="7" id="KW-1185">Reference proteome</keyword>
<organism evidence="6 7">
    <name type="scientific">Streptomyces plumbiresistens</name>
    <dbReference type="NCBI Taxonomy" id="511811"/>
    <lineage>
        <taxon>Bacteria</taxon>
        <taxon>Bacillati</taxon>
        <taxon>Actinomycetota</taxon>
        <taxon>Actinomycetes</taxon>
        <taxon>Kitasatosporales</taxon>
        <taxon>Streptomycetaceae</taxon>
        <taxon>Streptomyces</taxon>
    </lineage>
</organism>
<comment type="caution">
    <text evidence="6">The sequence shown here is derived from an EMBL/GenBank/DDBJ whole genome shotgun (WGS) entry which is preliminary data.</text>
</comment>
<evidence type="ECO:0000313" key="6">
    <source>
        <dbReference type="EMBL" id="GAA4016298.1"/>
    </source>
</evidence>
<reference evidence="7" key="1">
    <citation type="journal article" date="2019" name="Int. J. Syst. Evol. Microbiol.">
        <title>The Global Catalogue of Microorganisms (GCM) 10K type strain sequencing project: providing services to taxonomists for standard genome sequencing and annotation.</title>
        <authorList>
            <consortium name="The Broad Institute Genomics Platform"/>
            <consortium name="The Broad Institute Genome Sequencing Center for Infectious Disease"/>
            <person name="Wu L."/>
            <person name="Ma J."/>
        </authorList>
    </citation>
    <scope>NUCLEOTIDE SEQUENCE [LARGE SCALE GENOMIC DNA]</scope>
    <source>
        <strain evidence="7">JCM 16924</strain>
    </source>
</reference>
<evidence type="ECO:0000256" key="5">
    <source>
        <dbReference type="SAM" id="SignalP"/>
    </source>
</evidence>
<dbReference type="InterPro" id="IPR013517">
    <property type="entry name" value="FG-GAP"/>
</dbReference>
<dbReference type="PANTHER" id="PTHR23221:SF7">
    <property type="entry name" value="PHOSPHATIDYLINOSITOL-GLYCAN-SPECIFIC PHOSPHOLIPASE D"/>
    <property type="match status" value="1"/>
</dbReference>
<protein>
    <submittedName>
        <fullName evidence="6">FG-GAP repeat protein</fullName>
    </submittedName>
</protein>
<proteinExistence type="predicted"/>
<dbReference type="PROSITE" id="PS51470">
    <property type="entry name" value="FG_GAP"/>
    <property type="match status" value="4"/>
</dbReference>
<gene>
    <name evidence="6" type="ORF">GCM10022232_69430</name>
</gene>
<evidence type="ECO:0000256" key="4">
    <source>
        <dbReference type="ARBA" id="ARBA00023180"/>
    </source>
</evidence>
<dbReference type="Pfam" id="PF01839">
    <property type="entry name" value="FG-GAP"/>
    <property type="match status" value="5"/>
</dbReference>
<keyword evidence="2" id="KW-0677">Repeat</keyword>
<evidence type="ECO:0000313" key="7">
    <source>
        <dbReference type="Proteomes" id="UP001500456"/>
    </source>
</evidence>
<feature type="signal peptide" evidence="5">
    <location>
        <begin position="1"/>
        <end position="32"/>
    </location>
</feature>
<keyword evidence="3" id="KW-0378">Hydrolase</keyword>
<accession>A0ABP7STY0</accession>
<dbReference type="InterPro" id="IPR013519">
    <property type="entry name" value="Int_alpha_beta-p"/>
</dbReference>
<feature type="chain" id="PRO_5045319898" evidence="5">
    <location>
        <begin position="33"/>
        <end position="497"/>
    </location>
</feature>
<evidence type="ECO:0000256" key="2">
    <source>
        <dbReference type="ARBA" id="ARBA00022737"/>
    </source>
</evidence>
<sequence>MPQPLPRSLRRTVVVALALLAATGTALPTAQAAGPAATESRDDFNGDGYPDLAVAAPEASVGGRTKAGYVAVLYGSAKGLTTSSRQVFSQNTTGIPGAAETGDEFGSALATADLDQDGYADLVVGVGGEDTTTGGVDSGYVQVVWGGAQGLSGGSSLVTSTDAAYGRLGSRGRLTVGDVDGDGAFDVVAVANDWRLRAVKGPFGRDGASHGGEQFVRIDDSDPRVLDLAAGDVNGDGVDDVVGTTNQGDEYDFRRIAYWQGTPDGLAPPSLVLDGDGDGHWLQGGESVDLGDVNGDGYEDIVVGRLDGYDSDASTPLAKGGRVAVVPGAASGPDGTRPTYLNQDSASVPGAAELGDGFGSDVSVADVDGDGYDDVAAGVPGEDFSGLTGAGGVVVLRGGAKGLTGTGARVFSQNTAGVPGAAENSDAFGRTTRLVDANHDGRAELAVGAPGENANAGSVWVFRSTSSGITPTGSFTFGAGTLGTVAANARLGSGFAY</sequence>
<dbReference type="EMBL" id="BAAAZX010000024">
    <property type="protein sequence ID" value="GAA4016298.1"/>
    <property type="molecule type" value="Genomic_DNA"/>
</dbReference>
<dbReference type="InterPro" id="IPR028994">
    <property type="entry name" value="Integrin_alpha_N"/>
</dbReference>
<keyword evidence="4" id="KW-0325">Glycoprotein</keyword>
<dbReference type="PROSITE" id="PS51318">
    <property type="entry name" value="TAT"/>
    <property type="match status" value="1"/>
</dbReference>
<dbReference type="PRINTS" id="PR01185">
    <property type="entry name" value="INTEGRINA"/>
</dbReference>
<dbReference type="SMART" id="SM00191">
    <property type="entry name" value="Int_alpha"/>
    <property type="match status" value="5"/>
</dbReference>